<sequence length="164" mass="18138">MPVIKLANKDIVFPKIRDNNEAHVNQFAVIRSAITQKNADHCHGAVRRTAPMFRVSEIHLEEACMVAEASLGRKMVSKNVVMLTVTGPKALPRRAPRPTTFLSQGRRPTALHSDDCTMYHVPWRAGGVERERAADIDARTRNRNGEWKAAGRLGMRMGKGGDGG</sequence>
<name>A0AA38M8U8_9CUCU</name>
<organism evidence="1 2">
    <name type="scientific">Zophobas morio</name>
    <dbReference type="NCBI Taxonomy" id="2755281"/>
    <lineage>
        <taxon>Eukaryota</taxon>
        <taxon>Metazoa</taxon>
        <taxon>Ecdysozoa</taxon>
        <taxon>Arthropoda</taxon>
        <taxon>Hexapoda</taxon>
        <taxon>Insecta</taxon>
        <taxon>Pterygota</taxon>
        <taxon>Neoptera</taxon>
        <taxon>Endopterygota</taxon>
        <taxon>Coleoptera</taxon>
        <taxon>Polyphaga</taxon>
        <taxon>Cucujiformia</taxon>
        <taxon>Tenebrionidae</taxon>
        <taxon>Zophobas</taxon>
    </lineage>
</organism>
<comment type="caution">
    <text evidence="1">The sequence shown here is derived from an EMBL/GenBank/DDBJ whole genome shotgun (WGS) entry which is preliminary data.</text>
</comment>
<reference evidence="1" key="1">
    <citation type="journal article" date="2023" name="G3 (Bethesda)">
        <title>Whole genome assemblies of Zophobas morio and Tenebrio molitor.</title>
        <authorList>
            <person name="Kaur S."/>
            <person name="Stinson S.A."/>
            <person name="diCenzo G.C."/>
        </authorList>
    </citation>
    <scope>NUCLEOTIDE SEQUENCE</scope>
    <source>
        <strain evidence="1">QUZm001</strain>
    </source>
</reference>
<evidence type="ECO:0000313" key="1">
    <source>
        <dbReference type="EMBL" id="KAJ3647229.1"/>
    </source>
</evidence>
<dbReference type="EMBL" id="JALNTZ010000007">
    <property type="protein sequence ID" value="KAJ3647229.1"/>
    <property type="molecule type" value="Genomic_DNA"/>
</dbReference>
<protein>
    <submittedName>
        <fullName evidence="1">Uncharacterized protein</fullName>
    </submittedName>
</protein>
<evidence type="ECO:0000313" key="2">
    <source>
        <dbReference type="Proteomes" id="UP001168821"/>
    </source>
</evidence>
<keyword evidence="2" id="KW-1185">Reference proteome</keyword>
<dbReference type="Proteomes" id="UP001168821">
    <property type="component" value="Unassembled WGS sequence"/>
</dbReference>
<proteinExistence type="predicted"/>
<gene>
    <name evidence="1" type="ORF">Zmor_024758</name>
</gene>
<dbReference type="AlphaFoldDB" id="A0AA38M8U8"/>
<accession>A0AA38M8U8</accession>